<dbReference type="Pfam" id="PF07859">
    <property type="entry name" value="Abhydrolase_3"/>
    <property type="match status" value="1"/>
</dbReference>
<evidence type="ECO:0000313" key="2">
    <source>
        <dbReference type="EMBL" id="KAF2444924.1"/>
    </source>
</evidence>
<dbReference type="InterPro" id="IPR050466">
    <property type="entry name" value="Carboxylest/Gibb_receptor"/>
</dbReference>
<dbReference type="InterPro" id="IPR013094">
    <property type="entry name" value="AB_hydrolase_3"/>
</dbReference>
<dbReference type="OrthoDB" id="19653at2759"/>
<name>A0A9P4PH13_9PLEO</name>
<dbReference type="Gene3D" id="3.40.50.1820">
    <property type="entry name" value="alpha/beta hydrolase"/>
    <property type="match status" value="1"/>
</dbReference>
<protein>
    <submittedName>
        <fullName evidence="2">Alpha/beta-hydrolase</fullName>
    </submittedName>
</protein>
<dbReference type="PANTHER" id="PTHR23024">
    <property type="entry name" value="ARYLACETAMIDE DEACETYLASE"/>
    <property type="match status" value="1"/>
</dbReference>
<dbReference type="PANTHER" id="PTHR23024:SF339">
    <property type="entry name" value="ALPHA_BETA HYDROLASE FOLD-3 DOMAIN-CONTAINING PROTEIN"/>
    <property type="match status" value="1"/>
</dbReference>
<dbReference type="SUPFAM" id="SSF53474">
    <property type="entry name" value="alpha/beta-Hydrolases"/>
    <property type="match status" value="1"/>
</dbReference>
<feature type="domain" description="Alpha/beta hydrolase fold-3" evidence="1">
    <location>
        <begin position="52"/>
        <end position="176"/>
    </location>
</feature>
<comment type="caution">
    <text evidence="2">The sequence shown here is derived from an EMBL/GenBank/DDBJ whole genome shotgun (WGS) entry which is preliminary data.</text>
</comment>
<gene>
    <name evidence="2" type="ORF">P171DRAFT_431707</name>
</gene>
<evidence type="ECO:0000259" key="1">
    <source>
        <dbReference type="Pfam" id="PF07859"/>
    </source>
</evidence>
<sequence>MATPPPPAEDHPRFTPFLRLPDIPYWSVRSEPVNMDMWIPRNIRANSHPPVLVNWHGGGLMSGVRDRDEWWQQYMLDLAVQHNALVLAPDYPLAPESKTPEMLASIERFLAWLLDEHAVSAPLRLTADTAKLLVMGGSAGGWCALWAGIKRPEAICTLLLQYPMVDIADEHYGKSQVRTPTTGWFEMLKALPESIVDEYLAKMQPGAVRVTEPGTGQTFPLTGAAFVHGRVAELVGQDCEETYPFRALEKGGVRLPGRIWVAHGQDDYVVPVRGSERLVELVEKNASATKIVLDTASGDHGFDVDMDRSSTALPIDERLRWVEEAWLA</sequence>
<keyword evidence="3" id="KW-1185">Reference proteome</keyword>
<dbReference type="Proteomes" id="UP000799764">
    <property type="component" value="Unassembled WGS sequence"/>
</dbReference>
<proteinExistence type="predicted"/>
<evidence type="ECO:0000313" key="3">
    <source>
        <dbReference type="Proteomes" id="UP000799764"/>
    </source>
</evidence>
<organism evidence="2 3">
    <name type="scientific">Karstenula rhodostoma CBS 690.94</name>
    <dbReference type="NCBI Taxonomy" id="1392251"/>
    <lineage>
        <taxon>Eukaryota</taxon>
        <taxon>Fungi</taxon>
        <taxon>Dikarya</taxon>
        <taxon>Ascomycota</taxon>
        <taxon>Pezizomycotina</taxon>
        <taxon>Dothideomycetes</taxon>
        <taxon>Pleosporomycetidae</taxon>
        <taxon>Pleosporales</taxon>
        <taxon>Massarineae</taxon>
        <taxon>Didymosphaeriaceae</taxon>
        <taxon>Karstenula</taxon>
    </lineage>
</organism>
<reference evidence="2" key="1">
    <citation type="journal article" date="2020" name="Stud. Mycol.">
        <title>101 Dothideomycetes genomes: a test case for predicting lifestyles and emergence of pathogens.</title>
        <authorList>
            <person name="Haridas S."/>
            <person name="Albert R."/>
            <person name="Binder M."/>
            <person name="Bloem J."/>
            <person name="Labutti K."/>
            <person name="Salamov A."/>
            <person name="Andreopoulos B."/>
            <person name="Baker S."/>
            <person name="Barry K."/>
            <person name="Bills G."/>
            <person name="Bluhm B."/>
            <person name="Cannon C."/>
            <person name="Castanera R."/>
            <person name="Culley D."/>
            <person name="Daum C."/>
            <person name="Ezra D."/>
            <person name="Gonzalez J."/>
            <person name="Henrissat B."/>
            <person name="Kuo A."/>
            <person name="Liang C."/>
            <person name="Lipzen A."/>
            <person name="Lutzoni F."/>
            <person name="Magnuson J."/>
            <person name="Mondo S."/>
            <person name="Nolan M."/>
            <person name="Ohm R."/>
            <person name="Pangilinan J."/>
            <person name="Park H.-J."/>
            <person name="Ramirez L."/>
            <person name="Alfaro M."/>
            <person name="Sun H."/>
            <person name="Tritt A."/>
            <person name="Yoshinaga Y."/>
            <person name="Zwiers L.-H."/>
            <person name="Turgeon B."/>
            <person name="Goodwin S."/>
            <person name="Spatafora J."/>
            <person name="Crous P."/>
            <person name="Grigoriev I."/>
        </authorList>
    </citation>
    <scope>NUCLEOTIDE SEQUENCE</scope>
    <source>
        <strain evidence="2">CBS 690.94</strain>
    </source>
</reference>
<dbReference type="AlphaFoldDB" id="A0A9P4PH13"/>
<accession>A0A9P4PH13</accession>
<dbReference type="EMBL" id="MU001500">
    <property type="protein sequence ID" value="KAF2444924.1"/>
    <property type="molecule type" value="Genomic_DNA"/>
</dbReference>
<dbReference type="InterPro" id="IPR029058">
    <property type="entry name" value="AB_hydrolase_fold"/>
</dbReference>
<dbReference type="GO" id="GO:0016787">
    <property type="term" value="F:hydrolase activity"/>
    <property type="evidence" value="ECO:0007669"/>
    <property type="project" value="InterPro"/>
</dbReference>